<feature type="domain" description="LysR substrate-binding" evidence="1">
    <location>
        <begin position="2"/>
        <end position="129"/>
    </location>
</feature>
<sequence length="131" mass="15151">MYRERSFLYCSTAHPLFDIAEDRLDLDALARHDFVMPGYTQSPQVRELYRPLHAAATAYQMEGLATLVLSGRYIGFLPDHYAEVWIGNREMRPLLAQRMHFVTEFAAIRRKGAGSHPVLDAFVEEMTRAYR</sequence>
<protein>
    <submittedName>
        <fullName evidence="2">Substrate-binding domain-containing protein</fullName>
    </submittedName>
</protein>
<evidence type="ECO:0000259" key="1">
    <source>
        <dbReference type="Pfam" id="PF03466"/>
    </source>
</evidence>
<dbReference type="EMBL" id="JBHSWE010000001">
    <property type="protein sequence ID" value="MFC6669256.1"/>
    <property type="molecule type" value="Genomic_DNA"/>
</dbReference>
<name>A0ABW1ZVP0_9GAMM</name>
<gene>
    <name evidence="2" type="ORF">ACFQDL_03445</name>
</gene>
<dbReference type="Gene3D" id="3.40.190.290">
    <property type="match status" value="1"/>
</dbReference>
<reference evidence="3" key="1">
    <citation type="journal article" date="2019" name="Int. J. Syst. Evol. Microbiol.">
        <title>The Global Catalogue of Microorganisms (GCM) 10K type strain sequencing project: providing services to taxonomists for standard genome sequencing and annotation.</title>
        <authorList>
            <consortium name="The Broad Institute Genomics Platform"/>
            <consortium name="The Broad Institute Genome Sequencing Center for Infectious Disease"/>
            <person name="Wu L."/>
            <person name="Ma J."/>
        </authorList>
    </citation>
    <scope>NUCLEOTIDE SEQUENCE [LARGE SCALE GENOMIC DNA]</scope>
    <source>
        <strain evidence="3">NBRC 111756</strain>
    </source>
</reference>
<proteinExistence type="predicted"/>
<keyword evidence="3" id="KW-1185">Reference proteome</keyword>
<dbReference type="Pfam" id="PF03466">
    <property type="entry name" value="LysR_substrate"/>
    <property type="match status" value="1"/>
</dbReference>
<dbReference type="InterPro" id="IPR005119">
    <property type="entry name" value="LysR_subst-bd"/>
</dbReference>
<dbReference type="RefSeq" id="WP_379912841.1">
    <property type="nucleotide sequence ID" value="NZ_JBHSWE010000001.1"/>
</dbReference>
<organism evidence="2 3">
    <name type="scientific">Marinobacterium aestuariivivens</name>
    <dbReference type="NCBI Taxonomy" id="1698799"/>
    <lineage>
        <taxon>Bacteria</taxon>
        <taxon>Pseudomonadati</taxon>
        <taxon>Pseudomonadota</taxon>
        <taxon>Gammaproteobacteria</taxon>
        <taxon>Oceanospirillales</taxon>
        <taxon>Oceanospirillaceae</taxon>
        <taxon>Marinobacterium</taxon>
    </lineage>
</organism>
<evidence type="ECO:0000313" key="2">
    <source>
        <dbReference type="EMBL" id="MFC6669256.1"/>
    </source>
</evidence>
<dbReference type="Proteomes" id="UP001596422">
    <property type="component" value="Unassembled WGS sequence"/>
</dbReference>
<dbReference type="SUPFAM" id="SSF53850">
    <property type="entry name" value="Periplasmic binding protein-like II"/>
    <property type="match status" value="1"/>
</dbReference>
<accession>A0ABW1ZVP0</accession>
<evidence type="ECO:0000313" key="3">
    <source>
        <dbReference type="Proteomes" id="UP001596422"/>
    </source>
</evidence>
<comment type="caution">
    <text evidence="2">The sequence shown here is derived from an EMBL/GenBank/DDBJ whole genome shotgun (WGS) entry which is preliminary data.</text>
</comment>